<protein>
    <submittedName>
        <fullName evidence="2">Torsin-1A-interacting protein 2-like isoform X1</fullName>
    </submittedName>
</protein>
<gene>
    <name evidence="2" type="primary">LOC109700738</name>
</gene>
<evidence type="ECO:0000313" key="2">
    <source>
        <dbReference type="RefSeq" id="XP_073903434.1"/>
    </source>
</evidence>
<dbReference type="RefSeq" id="XP_073903434.1">
    <property type="nucleotide sequence ID" value="XM_074047333.1"/>
</dbReference>
<reference evidence="2" key="1">
    <citation type="submission" date="2025-08" db="UniProtKB">
        <authorList>
            <consortium name="RefSeq"/>
        </authorList>
    </citation>
    <scope>IDENTIFICATION</scope>
</reference>
<proteinExistence type="predicted"/>
<keyword evidence="1" id="KW-1185">Reference proteome</keyword>
<accession>A0AC58KET5</accession>
<organism evidence="1 2">
    <name type="scientific">Castor canadensis</name>
    <name type="common">American beaver</name>
    <dbReference type="NCBI Taxonomy" id="51338"/>
    <lineage>
        <taxon>Eukaryota</taxon>
        <taxon>Metazoa</taxon>
        <taxon>Chordata</taxon>
        <taxon>Craniata</taxon>
        <taxon>Vertebrata</taxon>
        <taxon>Euteleostomi</taxon>
        <taxon>Mammalia</taxon>
        <taxon>Eutheria</taxon>
        <taxon>Euarchontoglires</taxon>
        <taxon>Glires</taxon>
        <taxon>Rodentia</taxon>
        <taxon>Castorimorpha</taxon>
        <taxon>Castoridae</taxon>
        <taxon>Castor</taxon>
    </lineage>
</organism>
<sequence>MTDCGLRDPPEDSQKDLKNDPPINSQTQETTVTPSDTEEGQVLHPASGLNKDQQEVEISKGPECEDTGDKSESPDEIKFEKHQKDKAEHENSPSFQDGEQGDHLSSESLGEEPLDPDPNPSPSDKVGRANAHMGSSSTAFPEEARDRTEASQEPPTADSPGAHSSGHPSSGPESQDSLRRRLPVPDSQKDLENDPPINSQTQETTVTPSDTEEGQVLHPASGLNKDQQEVEISKGPECEDTGDKSESPDEIKFEKHQKDKAEHENSPSFQDGEQGDHLSSESLGEEPLDPDPNPSPSDKVGRANAHLGSSSAAFPEEARDRTETSQEPPTADSPGAHSSGHPSSGPESQDSLRRRLPVPEAKNHKEEAQAVEENEELARDTLRKINKKCFWRYGPVLLGLLVVAVALSSVSSYYSSPSHQVPKNPALEAFLAQFSQLKDKFPGQSSFLWQRGRKFLQKHLNASNPTEPATIIFTAAQEGRETLKCLSHHVADAYTSSQKVSAITIDGAGRASQDSDTVKLWVDLELSYGFESGQKAAVVHHFESLPAGSTLIFYKYCDHENAAFKDVALILTVLLEEETLEANVGPRETEEKVRDLLWAKFTNSDNPSSFNNMDSDKLSGLWSRISHLVLPVQPVQIIEKQGCLL</sequence>
<name>A0AC58KET5_CASCN</name>
<dbReference type="Proteomes" id="UP001732720">
    <property type="component" value="Chromosome 11"/>
</dbReference>
<evidence type="ECO:0000313" key="1">
    <source>
        <dbReference type="Proteomes" id="UP001732720"/>
    </source>
</evidence>